<dbReference type="GO" id="GO:0005778">
    <property type="term" value="C:peroxisomal membrane"/>
    <property type="evidence" value="ECO:0007669"/>
    <property type="project" value="InterPro"/>
</dbReference>
<sequence length="526" mass="58092">MFDSLRARISIPKTLGIAGSVYLVRQYVSNRLEDVKEQMEQERVAKDNLKRRFSQTQSDISYTILMLIPALSEQVLREMDLDSITQELQAHSRARLASSSLSASIASSAELVNAPQGRERSQDARSESDTSYSGSVSTQSWVETGQAGESREMILGESVAPIQLSDSLLTTTSTDTDSSSNVSMQGSAVDSVSGSESARPSRAELWNELKMLTFTRTLTTVYTVTLLTLLTTVQLTLLARGRYVRSVVQLEKQQRRQHALTPDLTMLLGMGLGFGGGMEALLGDDADEEADFAAGFGWPDLDEDGDEEEEVASAKYLTMTWWILHVGWKDVQERVRRGVEDVFSGVSLKTKLAPSDLHRLMHDVRRRVEHEVTFEGTERKVDFHTTLLPQTPETTQHVLTQGGYASLAHSQPPQSSEKDPFSVLLEETRTIICSADFSCVLEACLDRATEVLLSSVESAVFSNSTEATVPGEEVRIRLAGLLPGLARWSHLALNGLPNELIDNILDVRQVAALSAIVFARFEEKFQ</sequence>
<dbReference type="AlphaFoldDB" id="A0AAD7ERX2"/>
<dbReference type="Proteomes" id="UP001218218">
    <property type="component" value="Unassembled WGS sequence"/>
</dbReference>
<organism evidence="2 3">
    <name type="scientific">Mycena albidolilacea</name>
    <dbReference type="NCBI Taxonomy" id="1033008"/>
    <lineage>
        <taxon>Eukaryota</taxon>
        <taxon>Fungi</taxon>
        <taxon>Dikarya</taxon>
        <taxon>Basidiomycota</taxon>
        <taxon>Agaricomycotina</taxon>
        <taxon>Agaricomycetes</taxon>
        <taxon>Agaricomycetidae</taxon>
        <taxon>Agaricales</taxon>
        <taxon>Marasmiineae</taxon>
        <taxon>Mycenaceae</taxon>
        <taxon>Mycena</taxon>
    </lineage>
</organism>
<feature type="compositionally biased region" description="Polar residues" evidence="1">
    <location>
        <begin position="129"/>
        <end position="143"/>
    </location>
</feature>
<feature type="compositionally biased region" description="Polar residues" evidence="1">
    <location>
        <begin position="181"/>
        <end position="197"/>
    </location>
</feature>
<dbReference type="PANTHER" id="PTHR28080">
    <property type="entry name" value="PEROXISOMAL BIOGENESIS FACTOR 3"/>
    <property type="match status" value="1"/>
</dbReference>
<dbReference type="GO" id="GO:0030674">
    <property type="term" value="F:protein-macromolecule adaptor activity"/>
    <property type="evidence" value="ECO:0007669"/>
    <property type="project" value="TreeGrafter"/>
</dbReference>
<dbReference type="PANTHER" id="PTHR28080:SF1">
    <property type="entry name" value="PEROXISOMAL BIOGENESIS FACTOR 3"/>
    <property type="match status" value="1"/>
</dbReference>
<dbReference type="GO" id="GO:0045046">
    <property type="term" value="P:protein import into peroxisome membrane"/>
    <property type="evidence" value="ECO:0007669"/>
    <property type="project" value="TreeGrafter"/>
</dbReference>
<evidence type="ECO:0000313" key="3">
    <source>
        <dbReference type="Proteomes" id="UP001218218"/>
    </source>
</evidence>
<keyword evidence="3" id="KW-1185">Reference proteome</keyword>
<feature type="compositionally biased region" description="Basic and acidic residues" evidence="1">
    <location>
        <begin position="117"/>
        <end position="128"/>
    </location>
</feature>
<accession>A0AAD7ERX2</accession>
<dbReference type="Pfam" id="PF04882">
    <property type="entry name" value="Peroxin-3"/>
    <property type="match status" value="1"/>
</dbReference>
<evidence type="ECO:0000256" key="1">
    <source>
        <dbReference type="SAM" id="MobiDB-lite"/>
    </source>
</evidence>
<feature type="compositionally biased region" description="Low complexity" evidence="1">
    <location>
        <begin position="170"/>
        <end position="180"/>
    </location>
</feature>
<dbReference type="EMBL" id="JARIHO010000020">
    <property type="protein sequence ID" value="KAJ7347129.1"/>
    <property type="molecule type" value="Genomic_DNA"/>
</dbReference>
<feature type="region of interest" description="Disordered" evidence="1">
    <location>
        <begin position="110"/>
        <end position="143"/>
    </location>
</feature>
<comment type="caution">
    <text evidence="2">The sequence shown here is derived from an EMBL/GenBank/DDBJ whole genome shotgun (WGS) entry which is preliminary data.</text>
</comment>
<dbReference type="InterPro" id="IPR006966">
    <property type="entry name" value="Peroxin-3"/>
</dbReference>
<feature type="region of interest" description="Disordered" evidence="1">
    <location>
        <begin position="170"/>
        <end position="197"/>
    </location>
</feature>
<proteinExistence type="predicted"/>
<protein>
    <submittedName>
        <fullName evidence="2">Peroxin-3</fullName>
    </submittedName>
</protein>
<evidence type="ECO:0000313" key="2">
    <source>
        <dbReference type="EMBL" id="KAJ7347129.1"/>
    </source>
</evidence>
<reference evidence="2" key="1">
    <citation type="submission" date="2023-03" db="EMBL/GenBank/DDBJ databases">
        <title>Massive genome expansion in bonnet fungi (Mycena s.s.) driven by repeated elements and novel gene families across ecological guilds.</title>
        <authorList>
            <consortium name="Lawrence Berkeley National Laboratory"/>
            <person name="Harder C.B."/>
            <person name="Miyauchi S."/>
            <person name="Viragh M."/>
            <person name="Kuo A."/>
            <person name="Thoen E."/>
            <person name="Andreopoulos B."/>
            <person name="Lu D."/>
            <person name="Skrede I."/>
            <person name="Drula E."/>
            <person name="Henrissat B."/>
            <person name="Morin E."/>
            <person name="Kohler A."/>
            <person name="Barry K."/>
            <person name="LaButti K."/>
            <person name="Morin E."/>
            <person name="Salamov A."/>
            <person name="Lipzen A."/>
            <person name="Mereny Z."/>
            <person name="Hegedus B."/>
            <person name="Baldrian P."/>
            <person name="Stursova M."/>
            <person name="Weitz H."/>
            <person name="Taylor A."/>
            <person name="Grigoriev I.V."/>
            <person name="Nagy L.G."/>
            <person name="Martin F."/>
            <person name="Kauserud H."/>
        </authorList>
    </citation>
    <scope>NUCLEOTIDE SEQUENCE</scope>
    <source>
        <strain evidence="2">CBHHK002</strain>
    </source>
</reference>
<gene>
    <name evidence="2" type="ORF">DFH08DRAFT_870400</name>
</gene>
<name>A0AAD7ERX2_9AGAR</name>